<organism evidence="4 5">
    <name type="scientific">Capnocytophaga canimorsus</name>
    <dbReference type="NCBI Taxonomy" id="28188"/>
    <lineage>
        <taxon>Bacteria</taxon>
        <taxon>Pseudomonadati</taxon>
        <taxon>Bacteroidota</taxon>
        <taxon>Flavobacteriia</taxon>
        <taxon>Flavobacteriales</taxon>
        <taxon>Flavobacteriaceae</taxon>
        <taxon>Capnocytophaga</taxon>
    </lineage>
</organism>
<keyword evidence="3" id="KW-0949">S-adenosyl-L-methionine</keyword>
<dbReference type="PRINTS" id="PR00505">
    <property type="entry name" value="D12N6MTFRASE"/>
</dbReference>
<proteinExistence type="predicted"/>
<dbReference type="GO" id="GO:0009007">
    <property type="term" value="F:site-specific DNA-methyltransferase (adenine-specific) activity"/>
    <property type="evidence" value="ECO:0007669"/>
    <property type="project" value="UniProtKB-EC"/>
</dbReference>
<keyword evidence="2 4" id="KW-0808">Transferase</keyword>
<name>A0A0B7IIL6_9FLAO</name>
<dbReference type="SUPFAM" id="SSF53335">
    <property type="entry name" value="S-adenosyl-L-methionine-dependent methyltransferases"/>
    <property type="match status" value="1"/>
</dbReference>
<dbReference type="AlphaFoldDB" id="A0A0B7IIL6"/>
<dbReference type="InterPro" id="IPR029063">
    <property type="entry name" value="SAM-dependent_MTases_sf"/>
</dbReference>
<evidence type="ECO:0000256" key="2">
    <source>
        <dbReference type="ARBA" id="ARBA00022679"/>
    </source>
</evidence>
<dbReference type="GO" id="GO:0009307">
    <property type="term" value="P:DNA restriction-modification system"/>
    <property type="evidence" value="ECO:0007669"/>
    <property type="project" value="InterPro"/>
</dbReference>
<evidence type="ECO:0000313" key="5">
    <source>
        <dbReference type="Proteomes" id="UP000039370"/>
    </source>
</evidence>
<evidence type="ECO:0000256" key="3">
    <source>
        <dbReference type="ARBA" id="ARBA00022691"/>
    </source>
</evidence>
<dbReference type="GO" id="GO:0032259">
    <property type="term" value="P:methylation"/>
    <property type="evidence" value="ECO:0007669"/>
    <property type="project" value="UniProtKB-KW"/>
</dbReference>
<dbReference type="Proteomes" id="UP000039370">
    <property type="component" value="Unassembled WGS sequence"/>
</dbReference>
<accession>A0A0B7IIL6</accession>
<evidence type="ECO:0000256" key="1">
    <source>
        <dbReference type="ARBA" id="ARBA00022603"/>
    </source>
</evidence>
<dbReference type="Pfam" id="PF02086">
    <property type="entry name" value="MethyltransfD12"/>
    <property type="match status" value="1"/>
</dbReference>
<dbReference type="REBASE" id="118999">
    <property type="entry name" value="M1.CcaCc11ORF2350008P"/>
</dbReference>
<dbReference type="InterPro" id="IPR012327">
    <property type="entry name" value="MeTrfase_D12"/>
</dbReference>
<sequence>MRYIGNKENLCDKIYHTLQIKNIEGKSFFDFFAGTTSVGQYFKSKGYKVFSSDLMYFSYVLQRAYITNNSFDLFDKLLQNILIDSTNLFETNLEKVVSFLNKISEKEGFIYENYTPTGTQELEQPRMFFSDQNGKIIDAIRLQIEQWKEENLISTNEYFILIACLLESVSFYANVAGVYAAFHKKWDPRAVKKMVLRPIKLITNKEENRSFNQDSVELLEEIQADIFYLDPPYNQRQYAPNYHLLETIAKYDNPQIKGVSGMRDYQQQKSKFCNSKTALEELNKIALKGKFKYLVLSYNSEGIMKEKDIFSVLQKFGKVELVEFDYLRFKSNNNGESKHKKYIREQLYILEK</sequence>
<evidence type="ECO:0000313" key="4">
    <source>
        <dbReference type="EMBL" id="CEN51730.1"/>
    </source>
</evidence>
<dbReference type="EMBL" id="CDOK01000152">
    <property type="protein sequence ID" value="CEN51730.1"/>
    <property type="molecule type" value="Genomic_DNA"/>
</dbReference>
<dbReference type="RefSeq" id="WP_041987146.1">
    <property type="nucleotide sequence ID" value="NZ_JBIUQU010000007.1"/>
</dbReference>
<reference evidence="5" key="1">
    <citation type="submission" date="2015-01" db="EMBL/GenBank/DDBJ databases">
        <authorList>
            <person name="MANFREDI Pablo"/>
        </authorList>
    </citation>
    <scope>NUCLEOTIDE SEQUENCE [LARGE SCALE GENOMIC DNA]</scope>
    <source>
        <strain evidence="5">Cc11</strain>
    </source>
</reference>
<keyword evidence="1 4" id="KW-0489">Methyltransferase</keyword>
<gene>
    <name evidence="4" type="ORF">CCAN11_2350008</name>
</gene>
<protein>
    <submittedName>
        <fullName evidence="4">Site-specific DNA-methyltransferase (Adenine-specific)</fullName>
    </submittedName>
</protein>